<name>A0A1A0VU82_MYCPR</name>
<gene>
    <name evidence="1" type="ORF">A5779_00250</name>
</gene>
<dbReference type="RefSeq" id="WP_064885477.1">
    <property type="nucleotide sequence ID" value="NZ_LZSY01000130.1"/>
</dbReference>
<dbReference type="Proteomes" id="UP000094008">
    <property type="component" value="Unassembled WGS sequence"/>
</dbReference>
<dbReference type="EMBL" id="LZSY01000130">
    <property type="protein sequence ID" value="OBB86792.1"/>
    <property type="molecule type" value="Genomic_DNA"/>
</dbReference>
<evidence type="ECO:0000313" key="2">
    <source>
        <dbReference type="Proteomes" id="UP000094008"/>
    </source>
</evidence>
<comment type="caution">
    <text evidence="1">The sequence shown here is derived from an EMBL/GenBank/DDBJ whole genome shotgun (WGS) entry which is preliminary data.</text>
</comment>
<dbReference type="AlphaFoldDB" id="A0A1A0VU82"/>
<evidence type="ECO:0000313" key="1">
    <source>
        <dbReference type="EMBL" id="OBB86792.1"/>
    </source>
</evidence>
<protein>
    <submittedName>
        <fullName evidence="1">Uncharacterized protein</fullName>
    </submittedName>
</protein>
<dbReference type="OrthoDB" id="9923867at2"/>
<accession>A0A1A0VU82</accession>
<sequence>MVTWTITTQRDNSEHVIIGSSENPVRARGDLAGAARCRIRAAAAGTAAGLPRYELRQAGHLVAIIQTGVNEAGLPDHAGATHILDQLAHPRNPFVA</sequence>
<organism evidence="1 2">
    <name type="scientific">Mycolicibacterium peregrinum</name>
    <name type="common">Mycobacterium peregrinum</name>
    <dbReference type="NCBI Taxonomy" id="43304"/>
    <lineage>
        <taxon>Bacteria</taxon>
        <taxon>Bacillati</taxon>
        <taxon>Actinomycetota</taxon>
        <taxon>Actinomycetes</taxon>
        <taxon>Mycobacteriales</taxon>
        <taxon>Mycobacteriaceae</taxon>
        <taxon>Mycolicibacterium</taxon>
    </lineage>
</organism>
<reference evidence="2" key="1">
    <citation type="submission" date="2016-06" db="EMBL/GenBank/DDBJ databases">
        <authorList>
            <person name="Sutton G."/>
            <person name="Brinkac L."/>
            <person name="Sanka R."/>
            <person name="Adams M."/>
            <person name="Lau E."/>
            <person name="Mehaffy C."/>
            <person name="Tameris M."/>
            <person name="Hatherill M."/>
            <person name="Hanekom W."/>
            <person name="Mahomed H."/>
            <person name="Mcshane H."/>
        </authorList>
    </citation>
    <scope>NUCLEOTIDE SEQUENCE [LARGE SCALE GENOMIC DNA]</scope>
    <source>
        <strain evidence="2">852002-10433_SCH5171157</strain>
    </source>
</reference>
<proteinExistence type="predicted"/>